<comment type="caution">
    <text evidence="9">The sequence shown here is derived from an EMBL/GenBank/DDBJ whole genome shotgun (WGS) entry which is preliminary data.</text>
</comment>
<dbReference type="OrthoDB" id="434144at2759"/>
<keyword evidence="3" id="KW-0819">tRNA processing</keyword>
<dbReference type="InterPro" id="IPR012094">
    <property type="entry name" value="tRNA_Ile_lys_synt"/>
</dbReference>
<feature type="compositionally biased region" description="Basic and acidic residues" evidence="7">
    <location>
        <begin position="544"/>
        <end position="556"/>
    </location>
</feature>
<reference evidence="9 10" key="2">
    <citation type="journal article" date="2021" name="Curr. Genet.">
        <title>Genetic response to nitrogen starvation in the aggressive Eucalyptus foliar pathogen Teratosphaeria destructans.</title>
        <authorList>
            <person name="Havenga M."/>
            <person name="Wingfield B.D."/>
            <person name="Wingfield M.J."/>
            <person name="Dreyer L.L."/>
            <person name="Roets F."/>
            <person name="Aylward J."/>
        </authorList>
    </citation>
    <scope>NUCLEOTIDE SEQUENCE [LARGE SCALE GENOMIC DNA]</scope>
    <source>
        <strain evidence="9">CMW44962</strain>
    </source>
</reference>
<feature type="region of interest" description="Disordered" evidence="7">
    <location>
        <begin position="338"/>
        <end position="370"/>
    </location>
</feature>
<dbReference type="Gene3D" id="3.40.50.620">
    <property type="entry name" value="HUPs"/>
    <property type="match status" value="1"/>
</dbReference>
<keyword evidence="2" id="KW-0436">Ligase</keyword>
<evidence type="ECO:0000256" key="5">
    <source>
        <dbReference type="ARBA" id="ARBA00022840"/>
    </source>
</evidence>
<dbReference type="SUPFAM" id="SSF52402">
    <property type="entry name" value="Adenine nucleotide alpha hydrolases-like"/>
    <property type="match status" value="1"/>
</dbReference>
<evidence type="ECO:0000313" key="10">
    <source>
        <dbReference type="Proteomes" id="UP001138500"/>
    </source>
</evidence>
<gene>
    <name evidence="9" type="ORF">Tdes44962_MAKER06813</name>
</gene>
<dbReference type="EMBL" id="RIBY02000125">
    <property type="protein sequence ID" value="KAH9845169.1"/>
    <property type="molecule type" value="Genomic_DNA"/>
</dbReference>
<dbReference type="PANTHER" id="PTHR43033:SF1">
    <property type="entry name" value="TRNA(ILE)-LYSIDINE SYNTHASE-RELATED"/>
    <property type="match status" value="1"/>
</dbReference>
<evidence type="ECO:0000256" key="4">
    <source>
        <dbReference type="ARBA" id="ARBA00022741"/>
    </source>
</evidence>
<keyword evidence="5" id="KW-0067">ATP-binding</keyword>
<reference evidence="9 10" key="1">
    <citation type="journal article" date="2018" name="IMA Fungus">
        <title>IMA Genome-F 10: Nine draft genome sequences of Claviceps purpurea s.lat., including C. arundinis, C. humidiphila, and C. cf. spartinae, pseudomolecules for the pitch canker pathogen Fusarium circinatum, draft genome of Davidsoniella eucalypti, Grosmannia galeiformis, Quambalaria eucalypti, and Teratosphaeria destructans.</title>
        <authorList>
            <person name="Wingfield B.D."/>
            <person name="Liu M."/>
            <person name="Nguyen H.D."/>
            <person name="Lane F.A."/>
            <person name="Morgan S.W."/>
            <person name="De Vos L."/>
            <person name="Wilken P.M."/>
            <person name="Duong T.A."/>
            <person name="Aylward J."/>
            <person name="Coetzee M.P."/>
            <person name="Dadej K."/>
            <person name="De Beer Z.W."/>
            <person name="Findlay W."/>
            <person name="Havenga M."/>
            <person name="Kolarik M."/>
            <person name="Menzies J.G."/>
            <person name="Naidoo K."/>
            <person name="Pochopski O."/>
            <person name="Shoukouhi P."/>
            <person name="Santana Q.C."/>
            <person name="Seifert K.A."/>
            <person name="Soal N."/>
            <person name="Steenkamp E.T."/>
            <person name="Tatham C.T."/>
            <person name="van der Nest M.A."/>
            <person name="Wingfield M.J."/>
        </authorList>
    </citation>
    <scope>NUCLEOTIDE SEQUENCE [LARGE SCALE GENOMIC DNA]</scope>
    <source>
        <strain evidence="9">CMW44962</strain>
    </source>
</reference>
<protein>
    <recommendedName>
        <fullName evidence="1">tRNA(Ile)-lysidine synthetase</fullName>
        <ecNumber evidence="1">6.3.4.19</ecNumber>
    </recommendedName>
</protein>
<dbReference type="CDD" id="cd01992">
    <property type="entry name" value="TilS_N"/>
    <property type="match status" value="1"/>
</dbReference>
<feature type="domain" description="tRNA(Ile)-lysidine/2-thiocytidine synthase N-terminal" evidence="8">
    <location>
        <begin position="16"/>
        <end position="202"/>
    </location>
</feature>
<keyword evidence="4" id="KW-0547">Nucleotide-binding</keyword>
<evidence type="ECO:0000256" key="3">
    <source>
        <dbReference type="ARBA" id="ARBA00022694"/>
    </source>
</evidence>
<dbReference type="Proteomes" id="UP001138500">
    <property type="component" value="Unassembled WGS sequence"/>
</dbReference>
<comment type="catalytic activity">
    <reaction evidence="6">
        <text>cytidine(34) in tRNA(Ile2) + L-lysine + ATP = lysidine(34) in tRNA(Ile2) + AMP + diphosphate + H(+)</text>
        <dbReference type="Rhea" id="RHEA:43744"/>
        <dbReference type="Rhea" id="RHEA-COMP:10625"/>
        <dbReference type="Rhea" id="RHEA-COMP:10670"/>
        <dbReference type="ChEBI" id="CHEBI:15378"/>
        <dbReference type="ChEBI" id="CHEBI:30616"/>
        <dbReference type="ChEBI" id="CHEBI:32551"/>
        <dbReference type="ChEBI" id="CHEBI:33019"/>
        <dbReference type="ChEBI" id="CHEBI:82748"/>
        <dbReference type="ChEBI" id="CHEBI:83665"/>
        <dbReference type="ChEBI" id="CHEBI:456215"/>
        <dbReference type="EC" id="6.3.4.19"/>
    </reaction>
</comment>
<dbReference type="InterPro" id="IPR011063">
    <property type="entry name" value="TilS/TtcA_N"/>
</dbReference>
<dbReference type="InterPro" id="IPR012795">
    <property type="entry name" value="tRNA_Ile_lys_synt_N"/>
</dbReference>
<organism evidence="9 10">
    <name type="scientific">Teratosphaeria destructans</name>
    <dbReference type="NCBI Taxonomy" id="418781"/>
    <lineage>
        <taxon>Eukaryota</taxon>
        <taxon>Fungi</taxon>
        <taxon>Dikarya</taxon>
        <taxon>Ascomycota</taxon>
        <taxon>Pezizomycotina</taxon>
        <taxon>Dothideomycetes</taxon>
        <taxon>Dothideomycetidae</taxon>
        <taxon>Mycosphaerellales</taxon>
        <taxon>Teratosphaeriaceae</taxon>
        <taxon>Teratosphaeria</taxon>
    </lineage>
</organism>
<dbReference type="InterPro" id="IPR014729">
    <property type="entry name" value="Rossmann-like_a/b/a_fold"/>
</dbReference>
<evidence type="ECO:0000256" key="2">
    <source>
        <dbReference type="ARBA" id="ARBA00022598"/>
    </source>
</evidence>
<dbReference type="GO" id="GO:0032267">
    <property type="term" value="F:tRNA(Ile)-lysidine synthase activity"/>
    <property type="evidence" value="ECO:0007669"/>
    <property type="project" value="UniProtKB-EC"/>
</dbReference>
<keyword evidence="10" id="KW-1185">Reference proteome</keyword>
<proteinExistence type="predicted"/>
<accession>A0A9W7T1A1</accession>
<name>A0A9W7T1A1_9PEZI</name>
<dbReference type="PANTHER" id="PTHR43033">
    <property type="entry name" value="TRNA(ILE)-LYSIDINE SYNTHASE-RELATED"/>
    <property type="match status" value="1"/>
</dbReference>
<dbReference type="EC" id="6.3.4.19" evidence="1"/>
<sequence length="574" mass="64820">MSLAIIALQDRVERSLVLDHRLRERSSEEALNVKLELHKSQIEASILTLDWSRYRDLAKLEHLETLARNLRYHAIAKACTQRSIRTLLLAHHADDQAETVLSRMVNGYHGSGLRGIRTEAPLPISADLCGPEHGDKNVKSSSEPTAPCLVPLASPSGITALRPLLPFRKQELIDFCQSHRLPWFEDHTNADPTFTMRNTIRHLQKQEALPQALQTQRLLQVAEKRLRADTSLENRADAVFKNIPLSLNTATGEVTIIGALRQLDAPAENAEDYRLQLLVMRRLAMLVAPEANIELSDLANALHLLHSRSEDNARHEGSLSNLDGYQVVGVHFSHKMDKKSKRPHLRLRRANPTQSEKKQKRLTLTSTAESVRPFSKESQGAVSLIRQSSFRPKWDSGWRLWDERYWIRVYSNIKTLPQDQDMTVRFLTPELLGQLRIALNRSQQRRLTYTLDHAPGAARFTLPAIAIESGSSDPEAGNSTLEVALPSLGWRPQGWLSAHQDIDESRRKSPSWMCEIKYKHVDIGKKHEVVHRLEPWSPADLKRAVKASRPEKKDIGSRGGHGQNDSAYALAMGS</sequence>
<feature type="region of interest" description="Disordered" evidence="7">
    <location>
        <begin position="544"/>
        <end position="574"/>
    </location>
</feature>
<dbReference type="AlphaFoldDB" id="A0A9W7T1A1"/>
<evidence type="ECO:0000256" key="6">
    <source>
        <dbReference type="ARBA" id="ARBA00048539"/>
    </source>
</evidence>
<dbReference type="GO" id="GO:0008033">
    <property type="term" value="P:tRNA processing"/>
    <property type="evidence" value="ECO:0007669"/>
    <property type="project" value="UniProtKB-KW"/>
</dbReference>
<feature type="compositionally biased region" description="Basic residues" evidence="7">
    <location>
        <begin position="338"/>
        <end position="349"/>
    </location>
</feature>
<dbReference type="Pfam" id="PF01171">
    <property type="entry name" value="ATP_bind_3"/>
    <property type="match status" value="1"/>
</dbReference>
<evidence type="ECO:0000313" key="9">
    <source>
        <dbReference type="EMBL" id="KAH9845169.1"/>
    </source>
</evidence>
<evidence type="ECO:0000259" key="8">
    <source>
        <dbReference type="Pfam" id="PF01171"/>
    </source>
</evidence>
<evidence type="ECO:0000256" key="7">
    <source>
        <dbReference type="SAM" id="MobiDB-lite"/>
    </source>
</evidence>
<evidence type="ECO:0000256" key="1">
    <source>
        <dbReference type="ARBA" id="ARBA00013267"/>
    </source>
</evidence>
<dbReference type="GO" id="GO:0005524">
    <property type="term" value="F:ATP binding"/>
    <property type="evidence" value="ECO:0007669"/>
    <property type="project" value="UniProtKB-KW"/>
</dbReference>